<dbReference type="EMBL" id="CAJZBQ010000023">
    <property type="protein sequence ID" value="CAG9319594.1"/>
    <property type="molecule type" value="Genomic_DNA"/>
</dbReference>
<sequence>MIINSYHLYFLYKLIWKKVIFLTTSKKPVPAKAPLKSTAQKEPPAKSAGKPCKPISTRSKTSQKSRATFHHRQHWKSIWILL</sequence>
<accession>A0AAU9J155</accession>
<protein>
    <submittedName>
        <fullName evidence="2">Uncharacterized protein</fullName>
    </submittedName>
</protein>
<proteinExistence type="predicted"/>
<evidence type="ECO:0000313" key="2">
    <source>
        <dbReference type="EMBL" id="CAG9319594.1"/>
    </source>
</evidence>
<reference evidence="2" key="1">
    <citation type="submission" date="2021-09" db="EMBL/GenBank/DDBJ databases">
        <authorList>
            <consortium name="AG Swart"/>
            <person name="Singh M."/>
            <person name="Singh A."/>
            <person name="Seah K."/>
            <person name="Emmerich C."/>
        </authorList>
    </citation>
    <scope>NUCLEOTIDE SEQUENCE</scope>
    <source>
        <strain evidence="2">ATCC30299</strain>
    </source>
</reference>
<evidence type="ECO:0000256" key="1">
    <source>
        <dbReference type="SAM" id="MobiDB-lite"/>
    </source>
</evidence>
<organism evidence="2 3">
    <name type="scientific">Blepharisma stoltei</name>
    <dbReference type="NCBI Taxonomy" id="1481888"/>
    <lineage>
        <taxon>Eukaryota</taxon>
        <taxon>Sar</taxon>
        <taxon>Alveolata</taxon>
        <taxon>Ciliophora</taxon>
        <taxon>Postciliodesmatophora</taxon>
        <taxon>Heterotrichea</taxon>
        <taxon>Heterotrichida</taxon>
        <taxon>Blepharismidae</taxon>
        <taxon>Blepharisma</taxon>
    </lineage>
</organism>
<dbReference type="AlphaFoldDB" id="A0AAU9J155"/>
<evidence type="ECO:0000313" key="3">
    <source>
        <dbReference type="Proteomes" id="UP001162131"/>
    </source>
</evidence>
<keyword evidence="3" id="KW-1185">Reference proteome</keyword>
<feature type="region of interest" description="Disordered" evidence="1">
    <location>
        <begin position="30"/>
        <end position="68"/>
    </location>
</feature>
<comment type="caution">
    <text evidence="2">The sequence shown here is derived from an EMBL/GenBank/DDBJ whole genome shotgun (WGS) entry which is preliminary data.</text>
</comment>
<name>A0AAU9J155_9CILI</name>
<gene>
    <name evidence="2" type="ORF">BSTOLATCC_MIC24145</name>
</gene>
<dbReference type="Proteomes" id="UP001162131">
    <property type="component" value="Unassembled WGS sequence"/>
</dbReference>